<dbReference type="GO" id="GO:0016491">
    <property type="term" value="F:oxidoreductase activity"/>
    <property type="evidence" value="ECO:0007669"/>
    <property type="project" value="UniProtKB-UniRule"/>
</dbReference>
<keyword evidence="4 7" id="KW-0521">NADP</keyword>
<evidence type="ECO:0000256" key="5">
    <source>
        <dbReference type="ARBA" id="ARBA00023002"/>
    </source>
</evidence>
<feature type="binding site" description="in other chain" evidence="8">
    <location>
        <begin position="17"/>
        <end position="19"/>
    </location>
    <ligand>
        <name>FMN</name>
        <dbReference type="ChEBI" id="CHEBI:58210"/>
        <note>ligand shared between dimeric partners</note>
    </ligand>
</feature>
<comment type="cofactor">
    <cofactor evidence="8">
        <name>FMN</name>
        <dbReference type="ChEBI" id="CHEBI:58210"/>
    </cofactor>
    <text evidence="8">Binds 1 FMN per subunit.</text>
</comment>
<keyword evidence="6 7" id="KW-0520">NAD</keyword>
<evidence type="ECO:0000256" key="8">
    <source>
        <dbReference type="PIRSR" id="PIRSR000232-1"/>
    </source>
</evidence>
<feature type="binding site" description="in other chain" evidence="8">
    <location>
        <begin position="138"/>
        <end position="140"/>
    </location>
    <ligand>
        <name>FMN</name>
        <dbReference type="ChEBI" id="CHEBI:58210"/>
        <note>ligand shared between dimeric partners</note>
    </ligand>
</feature>
<keyword evidence="2 7" id="KW-0285">Flavoprotein</keyword>
<evidence type="ECO:0000256" key="3">
    <source>
        <dbReference type="ARBA" id="ARBA00022643"/>
    </source>
</evidence>
<feature type="binding site" evidence="8">
    <location>
        <position position="46"/>
    </location>
    <ligand>
        <name>FMN</name>
        <dbReference type="ChEBI" id="CHEBI:58210"/>
        <note>ligand shared between dimeric partners</note>
    </ligand>
</feature>
<reference evidence="10" key="1">
    <citation type="journal article" date="2021" name="PeerJ">
        <title>Extensive microbial diversity within the chicken gut microbiome revealed by metagenomics and culture.</title>
        <authorList>
            <person name="Gilroy R."/>
            <person name="Ravi A."/>
            <person name="Getino M."/>
            <person name="Pursley I."/>
            <person name="Horton D.L."/>
            <person name="Alikhan N.F."/>
            <person name="Baker D."/>
            <person name="Gharbi K."/>
            <person name="Hall N."/>
            <person name="Watson M."/>
            <person name="Adriaenssens E.M."/>
            <person name="Foster-Nyarko E."/>
            <person name="Jarju S."/>
            <person name="Secka A."/>
            <person name="Antonio M."/>
            <person name="Oren A."/>
            <person name="Chaudhuri R.R."/>
            <person name="La Ragione R."/>
            <person name="Hildebrand F."/>
            <person name="Pallen M.J."/>
        </authorList>
    </citation>
    <scope>NUCLEOTIDE SEQUENCE</scope>
    <source>
        <strain evidence="10">CHK171-7178</strain>
    </source>
</reference>
<dbReference type="EC" id="1.-.-.-" evidence="7"/>
<dbReference type="PIRSF" id="PIRSF000232">
    <property type="entry name" value="YdjA"/>
    <property type="match status" value="1"/>
</dbReference>
<comment type="caution">
    <text evidence="10">The sequence shown here is derived from an EMBL/GenBank/DDBJ whole genome shotgun (WGS) entry which is preliminary data.</text>
</comment>
<dbReference type="Pfam" id="PF00881">
    <property type="entry name" value="Nitroreductase"/>
    <property type="match status" value="1"/>
</dbReference>
<dbReference type="InterPro" id="IPR000415">
    <property type="entry name" value="Nitroreductase-like"/>
</dbReference>
<sequence>MSYQEGKNIVEQNILGRRTIKSFKKDSISAEVIIELLNVAKWAPNHKLTEPWRFQLYVDEGKEQFVQAYIHSQPKVDGEISEKVKRKAQYFRDIPVHLVVVMPEDPRQRRWDEDYGAVSSLIQNFQLAAWEREIGMIWRTNDWVYDPLFREAIGVLPGEKVVATLMIGYPKHIPEAQTRTDIRELVTIINN</sequence>
<evidence type="ECO:0000256" key="4">
    <source>
        <dbReference type="ARBA" id="ARBA00022857"/>
    </source>
</evidence>
<evidence type="ECO:0000259" key="9">
    <source>
        <dbReference type="Pfam" id="PF00881"/>
    </source>
</evidence>
<proteinExistence type="inferred from homology"/>
<feature type="domain" description="Nitroreductase" evidence="9">
    <location>
        <begin position="14"/>
        <end position="169"/>
    </location>
</feature>
<evidence type="ECO:0000256" key="2">
    <source>
        <dbReference type="ARBA" id="ARBA00022630"/>
    </source>
</evidence>
<dbReference type="InterPro" id="IPR026021">
    <property type="entry name" value="YdjA-like"/>
</dbReference>
<evidence type="ECO:0000313" key="10">
    <source>
        <dbReference type="EMBL" id="HJF30646.1"/>
    </source>
</evidence>
<evidence type="ECO:0000256" key="6">
    <source>
        <dbReference type="ARBA" id="ARBA00023027"/>
    </source>
</evidence>
<evidence type="ECO:0000256" key="1">
    <source>
        <dbReference type="ARBA" id="ARBA00007118"/>
    </source>
</evidence>
<dbReference type="InterPro" id="IPR029479">
    <property type="entry name" value="Nitroreductase"/>
</dbReference>
<keyword evidence="3 7" id="KW-0288">FMN</keyword>
<accession>A0A921FYT9</accession>
<dbReference type="InterPro" id="IPR052530">
    <property type="entry name" value="NAD(P)H_nitroreductase"/>
</dbReference>
<dbReference type="AlphaFoldDB" id="A0A921FYT9"/>
<reference evidence="10" key="2">
    <citation type="submission" date="2021-09" db="EMBL/GenBank/DDBJ databases">
        <authorList>
            <person name="Gilroy R."/>
        </authorList>
    </citation>
    <scope>NUCLEOTIDE SEQUENCE</scope>
    <source>
        <strain evidence="10">CHK171-7178</strain>
    </source>
</reference>
<dbReference type="PANTHER" id="PTHR43821">
    <property type="entry name" value="NAD(P)H NITROREDUCTASE YDJA-RELATED"/>
    <property type="match status" value="1"/>
</dbReference>
<dbReference type="SUPFAM" id="SSF55469">
    <property type="entry name" value="FMN-dependent nitroreductase-like"/>
    <property type="match status" value="1"/>
</dbReference>
<evidence type="ECO:0000256" key="7">
    <source>
        <dbReference type="PIRNR" id="PIRNR000232"/>
    </source>
</evidence>
<dbReference type="EMBL" id="DYWT01000042">
    <property type="protein sequence ID" value="HJF30646.1"/>
    <property type="molecule type" value="Genomic_DNA"/>
</dbReference>
<organism evidence="10 11">
    <name type="scientific">Sporosarcina psychrophila</name>
    <name type="common">Bacillus psychrophilus</name>
    <dbReference type="NCBI Taxonomy" id="1476"/>
    <lineage>
        <taxon>Bacteria</taxon>
        <taxon>Bacillati</taxon>
        <taxon>Bacillota</taxon>
        <taxon>Bacilli</taxon>
        <taxon>Bacillales</taxon>
        <taxon>Caryophanaceae</taxon>
        <taxon>Sporosarcina</taxon>
    </lineage>
</organism>
<evidence type="ECO:0000313" key="11">
    <source>
        <dbReference type="Proteomes" id="UP000698173"/>
    </source>
</evidence>
<gene>
    <name evidence="10" type="ORF">K8V56_02555</name>
</gene>
<comment type="similarity">
    <text evidence="1 7">Belongs to the nitroreductase family.</text>
</comment>
<protein>
    <recommendedName>
        <fullName evidence="7">Putative NAD(P)H nitroreductase</fullName>
        <ecNumber evidence="7">1.-.-.-</ecNumber>
    </recommendedName>
</protein>
<dbReference type="CDD" id="cd02135">
    <property type="entry name" value="YdjA-like"/>
    <property type="match status" value="1"/>
</dbReference>
<name>A0A921FYT9_SPOPS</name>
<dbReference type="Proteomes" id="UP000698173">
    <property type="component" value="Unassembled WGS sequence"/>
</dbReference>
<dbReference type="Gene3D" id="3.40.109.10">
    <property type="entry name" value="NADH Oxidase"/>
    <property type="match status" value="1"/>
</dbReference>
<dbReference type="PANTHER" id="PTHR43821:SF1">
    <property type="entry name" value="NAD(P)H NITROREDUCTASE YDJA-RELATED"/>
    <property type="match status" value="1"/>
</dbReference>
<keyword evidence="5 7" id="KW-0560">Oxidoreductase</keyword>